<feature type="domain" description="Dynamin N-terminal" evidence="1">
    <location>
        <begin position="103"/>
        <end position="157"/>
    </location>
</feature>
<dbReference type="Proteomes" id="UP001163046">
    <property type="component" value="Unassembled WGS sequence"/>
</dbReference>
<dbReference type="InterPro" id="IPR027417">
    <property type="entry name" value="P-loop_NTPase"/>
</dbReference>
<gene>
    <name evidence="2" type="ORF">OS493_010420</name>
</gene>
<dbReference type="InterPro" id="IPR045063">
    <property type="entry name" value="Dynamin_N"/>
</dbReference>
<reference evidence="2" key="1">
    <citation type="submission" date="2023-01" db="EMBL/GenBank/DDBJ databases">
        <title>Genome assembly of the deep-sea coral Lophelia pertusa.</title>
        <authorList>
            <person name="Herrera S."/>
            <person name="Cordes E."/>
        </authorList>
    </citation>
    <scope>NUCLEOTIDE SEQUENCE</scope>
    <source>
        <strain evidence="2">USNM1676648</strain>
        <tissue evidence="2">Polyp</tissue>
    </source>
</reference>
<keyword evidence="3" id="KW-1185">Reference proteome</keyword>
<dbReference type="AlphaFoldDB" id="A0A9X0A496"/>
<evidence type="ECO:0000259" key="1">
    <source>
        <dbReference type="Pfam" id="PF00350"/>
    </source>
</evidence>
<organism evidence="2 3">
    <name type="scientific">Desmophyllum pertusum</name>
    <dbReference type="NCBI Taxonomy" id="174260"/>
    <lineage>
        <taxon>Eukaryota</taxon>
        <taxon>Metazoa</taxon>
        <taxon>Cnidaria</taxon>
        <taxon>Anthozoa</taxon>
        <taxon>Hexacorallia</taxon>
        <taxon>Scleractinia</taxon>
        <taxon>Caryophylliina</taxon>
        <taxon>Caryophylliidae</taxon>
        <taxon>Desmophyllum</taxon>
    </lineage>
</organism>
<sequence length="186" mass="21286">MHDLKLLSPHGYEAVSSMATGRKLREQRLEELKRNHGTLPEGYLRILEDLKQTRDRRHILKEYYLKVKDILQETRAISRQEKDDFLTGAKECIEDLKNKRYTVLIAGETSAGKSSLINLLLNDHVLPTNIMQNTLTICEISYGARKEAVVHFSKQSKPPKILRRASLTRLKSTLKSLQGMSTGARE</sequence>
<dbReference type="EMBL" id="MU825400">
    <property type="protein sequence ID" value="KAJ7392765.1"/>
    <property type="molecule type" value="Genomic_DNA"/>
</dbReference>
<comment type="caution">
    <text evidence="2">The sequence shown here is derived from an EMBL/GenBank/DDBJ whole genome shotgun (WGS) entry which is preliminary data.</text>
</comment>
<evidence type="ECO:0000313" key="3">
    <source>
        <dbReference type="Proteomes" id="UP001163046"/>
    </source>
</evidence>
<dbReference type="Gene3D" id="3.40.50.300">
    <property type="entry name" value="P-loop containing nucleotide triphosphate hydrolases"/>
    <property type="match status" value="1"/>
</dbReference>
<dbReference type="PANTHER" id="PTHR26392">
    <property type="entry name" value="MITOGEN-ACTIVATED PROTEIN KINASE KINASE KINASE 7-RELATED"/>
    <property type="match status" value="1"/>
</dbReference>
<dbReference type="OrthoDB" id="5981483at2759"/>
<dbReference type="SUPFAM" id="SSF52540">
    <property type="entry name" value="P-loop containing nucleoside triphosphate hydrolases"/>
    <property type="match status" value="1"/>
</dbReference>
<proteinExistence type="predicted"/>
<evidence type="ECO:0000313" key="2">
    <source>
        <dbReference type="EMBL" id="KAJ7392765.1"/>
    </source>
</evidence>
<accession>A0A9X0A496</accession>
<name>A0A9X0A496_9CNID</name>
<dbReference type="Pfam" id="PF00350">
    <property type="entry name" value="Dynamin_N"/>
    <property type="match status" value="1"/>
</dbReference>
<dbReference type="PANTHER" id="PTHR26392:SF92">
    <property type="entry name" value="PROTEIN KINASE DOMAIN-CONTAINING PROTEIN"/>
    <property type="match status" value="1"/>
</dbReference>
<protein>
    <recommendedName>
        <fullName evidence="1">Dynamin N-terminal domain-containing protein</fullName>
    </recommendedName>
</protein>